<proteinExistence type="inferred from homology"/>
<dbReference type="Pfam" id="PF07065">
    <property type="entry name" value="D123"/>
    <property type="match status" value="1"/>
</dbReference>
<reference evidence="2" key="1">
    <citation type="submission" date="2019-07" db="EMBL/GenBank/DDBJ databases">
        <title>The discovery of a new lineage B mimivirus raises questions about particles surface fibrils.</title>
        <authorList>
            <person name="Silva L.K.S."/>
            <person name="Rodrigues R.A.L."/>
            <person name="Andrade A.C.S.P."/>
            <person name="Hikida H."/>
            <person name="Andreani J."/>
            <person name="Levasseur A."/>
            <person name="La Scola B."/>
            <person name="Abrahao J.S."/>
        </authorList>
    </citation>
    <scope>NUCLEOTIDE SEQUENCE</scope>
    <source>
        <strain evidence="2">B60</strain>
    </source>
</reference>
<sequence>MDLTETFFTDNYSPYMKISQSDKYSVYKYPESYLELFLDELFYQKSIEVNDDCTFKMSMNEFILDKNKNETDVDFEYLRQSQISIYWVSNWYDYLMENTKNVMITFKSHLIYLSEEDILNLFNYKTNNVVPIELVNKISKLITQLCGSTFIRTDAYSPKDLLYNNTVSTLKITNAIDALQLITKSSRCCSKLFDSNNKIVSKYLVLRQYVDYDINYEFRCFIFGWKLRAISQAGFEYNPKLHEDKKKIYDSILKFWDKFSRICPFSECTMDIVYNDKWIDNTLGNSGIVIIEFNSFGPHMNACSGLYNWIRDYYILTQSDKPHFILAEKPLIFI</sequence>
<evidence type="ECO:0000313" key="2">
    <source>
        <dbReference type="EMBL" id="QID05779.1"/>
    </source>
</evidence>
<protein>
    <submittedName>
        <fullName evidence="2">D123 family protein</fullName>
    </submittedName>
</protein>
<organism evidence="2">
    <name type="scientific">Borely moumouvirus</name>
    <dbReference type="NCBI Taxonomy" id="2712067"/>
    <lineage>
        <taxon>Viruses</taxon>
        <taxon>Varidnaviria</taxon>
        <taxon>Bamfordvirae</taxon>
        <taxon>Nucleocytoviricota</taxon>
        <taxon>Megaviricetes</taxon>
        <taxon>Imitervirales</taxon>
        <taxon>Mimiviridae</taxon>
        <taxon>Megamimivirinae</taxon>
        <taxon>Moumouvirus</taxon>
    </lineage>
</organism>
<name>A0A6G6AAB0_9VIRU</name>
<dbReference type="InterPro" id="IPR009772">
    <property type="entry name" value="CDC123"/>
</dbReference>
<dbReference type="EMBL" id="MN175499">
    <property type="protein sequence ID" value="QID05779.1"/>
    <property type="molecule type" value="Genomic_DNA"/>
</dbReference>
<accession>A0A6G6AAB0</accession>
<comment type="similarity">
    <text evidence="1">Belongs to the CDC123 family.</text>
</comment>
<dbReference type="PANTHER" id="PTHR15323">
    <property type="entry name" value="D123 PROTEIN"/>
    <property type="match status" value="1"/>
</dbReference>
<dbReference type="PANTHER" id="PTHR15323:SF6">
    <property type="entry name" value="CELL DIVISION CYCLE PROTEIN 123 HOMOLOG"/>
    <property type="match status" value="1"/>
</dbReference>
<evidence type="ECO:0000256" key="1">
    <source>
        <dbReference type="ARBA" id="ARBA00011047"/>
    </source>
</evidence>